<keyword evidence="1" id="KW-0472">Membrane</keyword>
<keyword evidence="3" id="KW-1185">Reference proteome</keyword>
<dbReference type="InterPro" id="IPR002495">
    <property type="entry name" value="Glyco_trans_8"/>
</dbReference>
<name>A0A968GFI2_9SPIO</name>
<evidence type="ECO:0000313" key="2">
    <source>
        <dbReference type="EMBL" id="NIZ47293.1"/>
    </source>
</evidence>
<dbReference type="RefSeq" id="WP_167703702.1">
    <property type="nucleotide sequence ID" value="NZ_CP118168.1"/>
</dbReference>
<evidence type="ECO:0008006" key="4">
    <source>
        <dbReference type="Google" id="ProtNLM"/>
    </source>
</evidence>
<dbReference type="InterPro" id="IPR029044">
    <property type="entry name" value="Nucleotide-diphossugar_trans"/>
</dbReference>
<evidence type="ECO:0000256" key="1">
    <source>
        <dbReference type="SAM" id="Phobius"/>
    </source>
</evidence>
<dbReference type="EMBL" id="JAATLK010000001">
    <property type="protein sequence ID" value="NIZ47293.1"/>
    <property type="molecule type" value="Genomic_DNA"/>
</dbReference>
<proteinExistence type="predicted"/>
<keyword evidence="1" id="KW-0812">Transmembrane</keyword>
<comment type="caution">
    <text evidence="2">The sequence shown here is derived from an EMBL/GenBank/DDBJ whole genome shotgun (WGS) entry which is preliminary data.</text>
</comment>
<dbReference type="Gene3D" id="3.90.550.10">
    <property type="entry name" value="Spore Coat Polysaccharide Biosynthesis Protein SpsA, Chain A"/>
    <property type="match status" value="1"/>
</dbReference>
<feature type="transmembrane region" description="Helical" evidence="1">
    <location>
        <begin position="334"/>
        <end position="356"/>
    </location>
</feature>
<sequence>MKRQILISISMRYLGSLSFLLSSIEKTQKNTSIELYIIVMKLNPPDEALLRRMVASLLPTALLTVVDARSLSFPKGQFNNFSDDKSRFLAQALLFLQQSTLSGHILYLDVYTIVMCDLDPFFTINLGKSALAGTLFSTDNFIKNRILGQVALIENKVCLLELLSQAGYISSSVLLIDAALWRAKGYTLDLIDFLQSLPLYLLRKLQLEELLYYFLMRQNDDSLYYLPANYNTTNLYYPQKLDDNKLNILSARKEIERRIRDNISSNYMLIKDTIYILNISSSVSYIPQHYEPQYHQLLTELCPGCKKLVNRRERGFLKIKTVWLKIGRLIRRPFGLILILLLYSLGFFLAFILLMLR</sequence>
<dbReference type="GO" id="GO:0016757">
    <property type="term" value="F:glycosyltransferase activity"/>
    <property type="evidence" value="ECO:0007669"/>
    <property type="project" value="InterPro"/>
</dbReference>
<dbReference type="Proteomes" id="UP000752013">
    <property type="component" value="Unassembled WGS sequence"/>
</dbReference>
<evidence type="ECO:0000313" key="3">
    <source>
        <dbReference type="Proteomes" id="UP000752013"/>
    </source>
</evidence>
<dbReference type="SUPFAM" id="SSF53448">
    <property type="entry name" value="Nucleotide-diphospho-sugar transferases"/>
    <property type="match status" value="1"/>
</dbReference>
<reference evidence="2" key="1">
    <citation type="submission" date="2020-03" db="EMBL/GenBank/DDBJ databases">
        <title>Spirochaetal bacteria isolated from arthropods constitute a novel genus Entomospira genus novum within the order Spirochaetales.</title>
        <authorList>
            <person name="Grana-Miraglia L."/>
            <person name="Sikutova S."/>
            <person name="Fingerle V."/>
            <person name="Sing A."/>
            <person name="Castillo-Ramirez S."/>
            <person name="Margos G."/>
            <person name="Rudolf I."/>
        </authorList>
    </citation>
    <scope>NUCLEOTIDE SEQUENCE</scope>
    <source>
        <strain evidence="2">BR208</strain>
    </source>
</reference>
<dbReference type="AlphaFoldDB" id="A0A968GFI2"/>
<accession>A0A968GFI2</accession>
<dbReference type="Pfam" id="PF01501">
    <property type="entry name" value="Glyco_transf_8"/>
    <property type="match status" value="1"/>
</dbReference>
<keyword evidence="1" id="KW-1133">Transmembrane helix</keyword>
<organism evidence="2 3">
    <name type="scientific">Entomospira nematocerorum</name>
    <dbReference type="NCBI Taxonomy" id="2719987"/>
    <lineage>
        <taxon>Bacteria</taxon>
        <taxon>Pseudomonadati</taxon>
        <taxon>Spirochaetota</taxon>
        <taxon>Spirochaetia</taxon>
        <taxon>Spirochaetales</taxon>
        <taxon>Spirochaetaceae</taxon>
        <taxon>Entomospira</taxon>
    </lineage>
</organism>
<protein>
    <recommendedName>
        <fullName evidence="4">Glycosyltransferase</fullName>
    </recommendedName>
</protein>
<gene>
    <name evidence="2" type="ORF">HCT46_05115</name>
</gene>